<dbReference type="AlphaFoldDB" id="A0A840NGQ1"/>
<reference evidence="2 3" key="1">
    <citation type="submission" date="2020-08" db="EMBL/GenBank/DDBJ databases">
        <title>Sequencing the genomes of 1000 actinobacteria strains.</title>
        <authorList>
            <person name="Klenk H.-P."/>
        </authorList>
    </citation>
    <scope>NUCLEOTIDE SEQUENCE [LARGE SCALE GENOMIC DNA]</scope>
    <source>
        <strain evidence="2 3">DSM 45582</strain>
    </source>
</reference>
<dbReference type="RefSeq" id="WP_184478969.1">
    <property type="nucleotide sequence ID" value="NZ_JACHIV010000001.1"/>
</dbReference>
<dbReference type="InterPro" id="IPR007278">
    <property type="entry name" value="DUF397"/>
</dbReference>
<feature type="domain" description="DUF397" evidence="1">
    <location>
        <begin position="17"/>
        <end position="71"/>
    </location>
</feature>
<gene>
    <name evidence="2" type="ORF">BJ969_002353</name>
</gene>
<accession>A0A840NGQ1</accession>
<evidence type="ECO:0000313" key="2">
    <source>
        <dbReference type="EMBL" id="MBB5069265.1"/>
    </source>
</evidence>
<name>A0A840NGQ1_9PSEU</name>
<keyword evidence="3" id="KW-1185">Reference proteome</keyword>
<dbReference type="Proteomes" id="UP000580474">
    <property type="component" value="Unassembled WGS sequence"/>
</dbReference>
<dbReference type="Pfam" id="PF04149">
    <property type="entry name" value="DUF397"/>
    <property type="match status" value="1"/>
</dbReference>
<protein>
    <recommendedName>
        <fullName evidence="1">DUF397 domain-containing protein</fullName>
    </recommendedName>
</protein>
<comment type="caution">
    <text evidence="2">The sequence shown here is derived from an EMBL/GenBank/DDBJ whole genome shotgun (WGS) entry which is preliminary data.</text>
</comment>
<organism evidence="2 3">
    <name type="scientific">Saccharopolyspora gloriosae</name>
    <dbReference type="NCBI Taxonomy" id="455344"/>
    <lineage>
        <taxon>Bacteria</taxon>
        <taxon>Bacillati</taxon>
        <taxon>Actinomycetota</taxon>
        <taxon>Actinomycetes</taxon>
        <taxon>Pseudonocardiales</taxon>
        <taxon>Pseudonocardiaceae</taxon>
        <taxon>Saccharopolyspora</taxon>
    </lineage>
</organism>
<evidence type="ECO:0000313" key="3">
    <source>
        <dbReference type="Proteomes" id="UP000580474"/>
    </source>
</evidence>
<evidence type="ECO:0000259" key="1">
    <source>
        <dbReference type="Pfam" id="PF04149"/>
    </source>
</evidence>
<dbReference type="EMBL" id="JACHIV010000001">
    <property type="protein sequence ID" value="MBB5069265.1"/>
    <property type="molecule type" value="Genomic_DNA"/>
</dbReference>
<proteinExistence type="predicted"/>
<sequence length="78" mass="8267">MHAPDPAPTTSYFPRRGWTAANRCGPNGGNCVEVNHPVAGGHVGVRDSKNIADGVLVFNAEQWRSFLSGTRGGAFDLT</sequence>